<dbReference type="Proteomes" id="UP000656548">
    <property type="component" value="Unassembled WGS sequence"/>
</dbReference>
<feature type="transmembrane region" description="Helical" evidence="9">
    <location>
        <begin position="28"/>
        <end position="47"/>
    </location>
</feature>
<dbReference type="PANTHER" id="PTHR32309">
    <property type="entry name" value="TYROSINE-PROTEIN KINASE"/>
    <property type="match status" value="1"/>
</dbReference>
<reference evidence="11 12" key="1">
    <citation type="submission" date="2020-10" db="EMBL/GenBank/DDBJ databases">
        <title>Sequencing the genomes of 1000 actinobacteria strains.</title>
        <authorList>
            <person name="Klenk H.-P."/>
        </authorList>
    </citation>
    <scope>NUCLEOTIDE SEQUENCE [LARGE SCALE GENOMIC DNA]</scope>
    <source>
        <strain evidence="11 12">DSM 46661</strain>
    </source>
</reference>
<evidence type="ECO:0000256" key="9">
    <source>
        <dbReference type="SAM" id="Phobius"/>
    </source>
</evidence>
<evidence type="ECO:0000313" key="12">
    <source>
        <dbReference type="Proteomes" id="UP000656548"/>
    </source>
</evidence>
<evidence type="ECO:0000256" key="2">
    <source>
        <dbReference type="ARBA" id="ARBA00006683"/>
    </source>
</evidence>
<evidence type="ECO:0000256" key="8">
    <source>
        <dbReference type="SAM" id="MobiDB-lite"/>
    </source>
</evidence>
<keyword evidence="7" id="KW-0175">Coiled coil</keyword>
<dbReference type="RefSeq" id="WP_192747764.1">
    <property type="nucleotide sequence ID" value="NZ_JADBEJ010000008.1"/>
</dbReference>
<comment type="caution">
    <text evidence="11">The sequence shown here is derived from an EMBL/GenBank/DDBJ whole genome shotgun (WGS) entry which is preliminary data.</text>
</comment>
<accession>A0ABR9LLU2</accession>
<gene>
    <name evidence="11" type="ORF">H4W30_008511</name>
</gene>
<evidence type="ECO:0000313" key="11">
    <source>
        <dbReference type="EMBL" id="MBE1581430.1"/>
    </source>
</evidence>
<dbReference type="Pfam" id="PF02706">
    <property type="entry name" value="Wzz"/>
    <property type="match status" value="1"/>
</dbReference>
<dbReference type="InterPro" id="IPR050445">
    <property type="entry name" value="Bact_polysacc_biosynth/exp"/>
</dbReference>
<keyword evidence="4 9" id="KW-0812">Transmembrane</keyword>
<evidence type="ECO:0000259" key="10">
    <source>
        <dbReference type="Pfam" id="PF02706"/>
    </source>
</evidence>
<keyword evidence="12" id="KW-1185">Reference proteome</keyword>
<keyword evidence="5 9" id="KW-1133">Transmembrane helix</keyword>
<comment type="similarity">
    <text evidence="2">Belongs to the CpsC/CapA family.</text>
</comment>
<evidence type="ECO:0000256" key="1">
    <source>
        <dbReference type="ARBA" id="ARBA00004651"/>
    </source>
</evidence>
<keyword evidence="6 9" id="KW-0472">Membrane</keyword>
<feature type="domain" description="Polysaccharide chain length determinant N-terminal" evidence="10">
    <location>
        <begin position="13"/>
        <end position="92"/>
    </location>
</feature>
<evidence type="ECO:0000256" key="6">
    <source>
        <dbReference type="ARBA" id="ARBA00023136"/>
    </source>
</evidence>
<feature type="transmembrane region" description="Helical" evidence="9">
    <location>
        <begin position="245"/>
        <end position="267"/>
    </location>
</feature>
<dbReference type="PANTHER" id="PTHR32309:SF31">
    <property type="entry name" value="CAPSULAR EXOPOLYSACCHARIDE FAMILY"/>
    <property type="match status" value="1"/>
</dbReference>
<sequence>MTTAEKEKSEPLIDLQRLVVSVRRRRRLWLATALAGLIAGGLVAMFLPSPPTAVAKILVVHADDSPSDSGTLMETDVAVLQTTKIAGDALKKLNSTQPPEEFLKDYTGLGVTNNVLQVTVKGKDAADAVARAQALSDAFIAEYVARNQAGAAAEQKALLDQRNQAQTELAGIQNDIVAEEAKRNPNPAQLERLYSRRAELTSKISDYDGRAQEAGIGTPKVGAGTQIVDAPRILPKSLLKSAGTAAGIGLVLGLLAGLVLAAIGSVVKDRPVLRREISRHLGASVIAQLPKPPRWFRKGRALEERKRVATTLIRTIREDDGTVSLLDLGARTTTAALAADIAKELAEQGPVALVDELPRAGLRALAAEDKIRVLDRDEPKVPGERRIGLGSIEPGTAWTDLEHLGAEAILVVRAGQANTEWLHTVARQLAERRIPIIGVVLVDPDPRDHTDGTLWDGLHTALRGRAAVPARRPQPKPVEMFPDDEPTVRRLAVAPPEPAPRRTPTPYKRAEVNDADQPTARFAPVTQDNAEAL</sequence>
<comment type="subcellular location">
    <subcellularLocation>
        <location evidence="1">Cell membrane</location>
        <topology evidence="1">Multi-pass membrane protein</topology>
    </subcellularLocation>
</comment>
<organism evidence="11 12">
    <name type="scientific">Amycolatopsis roodepoortensis</name>
    <dbReference type="NCBI Taxonomy" id="700274"/>
    <lineage>
        <taxon>Bacteria</taxon>
        <taxon>Bacillati</taxon>
        <taxon>Actinomycetota</taxon>
        <taxon>Actinomycetes</taxon>
        <taxon>Pseudonocardiales</taxon>
        <taxon>Pseudonocardiaceae</taxon>
        <taxon>Amycolatopsis</taxon>
    </lineage>
</organism>
<evidence type="ECO:0000256" key="4">
    <source>
        <dbReference type="ARBA" id="ARBA00022692"/>
    </source>
</evidence>
<keyword evidence="3" id="KW-1003">Cell membrane</keyword>
<proteinExistence type="inferred from homology"/>
<name>A0ABR9LLU2_9PSEU</name>
<evidence type="ECO:0000256" key="3">
    <source>
        <dbReference type="ARBA" id="ARBA00022475"/>
    </source>
</evidence>
<evidence type="ECO:0000256" key="7">
    <source>
        <dbReference type="SAM" id="Coils"/>
    </source>
</evidence>
<feature type="region of interest" description="Disordered" evidence="8">
    <location>
        <begin position="490"/>
        <end position="533"/>
    </location>
</feature>
<dbReference type="EMBL" id="JADBEJ010000008">
    <property type="protein sequence ID" value="MBE1581430.1"/>
    <property type="molecule type" value="Genomic_DNA"/>
</dbReference>
<dbReference type="InterPro" id="IPR003856">
    <property type="entry name" value="LPS_length_determ_N"/>
</dbReference>
<protein>
    <recommendedName>
        <fullName evidence="10">Polysaccharide chain length determinant N-terminal domain-containing protein</fullName>
    </recommendedName>
</protein>
<evidence type="ECO:0000256" key="5">
    <source>
        <dbReference type="ARBA" id="ARBA00022989"/>
    </source>
</evidence>
<feature type="coiled-coil region" evidence="7">
    <location>
        <begin position="155"/>
        <end position="182"/>
    </location>
</feature>